<dbReference type="Gene3D" id="1.10.357.10">
    <property type="entry name" value="Tetracycline Repressor, domain 2"/>
    <property type="match status" value="1"/>
</dbReference>
<evidence type="ECO:0000256" key="1">
    <source>
        <dbReference type="ARBA" id="ARBA00023015"/>
    </source>
</evidence>
<organism evidence="6 7">
    <name type="scientific">Gordonia paraffinivorans</name>
    <dbReference type="NCBI Taxonomy" id="175628"/>
    <lineage>
        <taxon>Bacteria</taxon>
        <taxon>Bacillati</taxon>
        <taxon>Actinomycetota</taxon>
        <taxon>Actinomycetes</taxon>
        <taxon>Mycobacteriales</taxon>
        <taxon>Gordoniaceae</taxon>
        <taxon>Gordonia</taxon>
    </lineage>
</organism>
<dbReference type="PRINTS" id="PR00455">
    <property type="entry name" value="HTHTETR"/>
</dbReference>
<keyword evidence="2 4" id="KW-0238">DNA-binding</keyword>
<keyword evidence="3" id="KW-0804">Transcription</keyword>
<evidence type="ECO:0000313" key="6">
    <source>
        <dbReference type="EMBL" id="VFA88471.1"/>
    </source>
</evidence>
<dbReference type="GeneID" id="60750024"/>
<dbReference type="Proteomes" id="UP000360750">
    <property type="component" value="Unassembled WGS sequence"/>
</dbReference>
<dbReference type="InterPro" id="IPR036271">
    <property type="entry name" value="Tet_transcr_reg_TetR-rel_C_sf"/>
</dbReference>
<dbReference type="Pfam" id="PF00440">
    <property type="entry name" value="TetR_N"/>
    <property type="match status" value="1"/>
</dbReference>
<dbReference type="InterPro" id="IPR050109">
    <property type="entry name" value="HTH-type_TetR-like_transc_reg"/>
</dbReference>
<dbReference type="GO" id="GO:0006355">
    <property type="term" value="P:regulation of DNA-templated transcription"/>
    <property type="evidence" value="ECO:0007669"/>
    <property type="project" value="UniProtKB-ARBA"/>
</dbReference>
<accession>A0ABD7V2Y2</accession>
<dbReference type="InterPro" id="IPR001647">
    <property type="entry name" value="HTH_TetR"/>
</dbReference>
<evidence type="ECO:0000256" key="2">
    <source>
        <dbReference type="ARBA" id="ARBA00023125"/>
    </source>
</evidence>
<dbReference type="PROSITE" id="PS50977">
    <property type="entry name" value="HTH_TETR_2"/>
    <property type="match status" value="1"/>
</dbReference>
<comment type="caution">
    <text evidence="6">The sequence shown here is derived from an EMBL/GenBank/DDBJ whole genome shotgun (WGS) entry which is preliminary data.</text>
</comment>
<keyword evidence="1" id="KW-0805">Transcription regulation</keyword>
<dbReference type="AlphaFoldDB" id="A0ABD7V2Y2"/>
<evidence type="ECO:0000256" key="3">
    <source>
        <dbReference type="ARBA" id="ARBA00023163"/>
    </source>
</evidence>
<protein>
    <submittedName>
        <fullName evidence="6">Solvent efflux pump srpABC operon corepressor</fullName>
    </submittedName>
</protein>
<gene>
    <name evidence="6" type="primary">srpR</name>
    <name evidence="6" type="ORF">NCTC8139_02016</name>
</gene>
<dbReference type="PANTHER" id="PTHR30055:SF234">
    <property type="entry name" value="HTH-TYPE TRANSCRIPTIONAL REGULATOR BETI"/>
    <property type="match status" value="1"/>
</dbReference>
<dbReference type="InterPro" id="IPR009057">
    <property type="entry name" value="Homeodomain-like_sf"/>
</dbReference>
<evidence type="ECO:0000256" key="4">
    <source>
        <dbReference type="PROSITE-ProRule" id="PRU00335"/>
    </source>
</evidence>
<evidence type="ECO:0000313" key="7">
    <source>
        <dbReference type="Proteomes" id="UP000360750"/>
    </source>
</evidence>
<sequence length="202" mass="22185">MAGRRRPYAPRVPAAQRRDQVLDAALSVLVDSGLSAVTMDAVAARAGVTKPVVYTHFANRDEVLESLLDREKRRAMDQLRQVMAEVSDVGARFDLAALFDGYLGAVREAPERWRCILIHVPGLPRRVQDVRDRARRAVVEGVAAALESMPGHAGVDVEVLAHFVVSSFEEAGVLVLTDPESFTPDRFVGVVRELAATFVKRN</sequence>
<dbReference type="SUPFAM" id="SSF46689">
    <property type="entry name" value="Homeodomain-like"/>
    <property type="match status" value="1"/>
</dbReference>
<reference evidence="6 7" key="1">
    <citation type="submission" date="2019-02" db="EMBL/GenBank/DDBJ databases">
        <authorList>
            <consortium name="Pathogen Informatics"/>
        </authorList>
    </citation>
    <scope>NUCLEOTIDE SEQUENCE [LARGE SCALE GENOMIC DNA]</scope>
    <source>
        <strain evidence="6 7">3012STDY6756503</strain>
    </source>
</reference>
<name>A0ABD7V2Y2_9ACTN</name>
<proteinExistence type="predicted"/>
<dbReference type="RefSeq" id="WP_165484414.1">
    <property type="nucleotide sequence ID" value="NZ_CAACYD010000006.1"/>
</dbReference>
<evidence type="ECO:0000259" key="5">
    <source>
        <dbReference type="PROSITE" id="PS50977"/>
    </source>
</evidence>
<dbReference type="EMBL" id="CAACYD010000006">
    <property type="protein sequence ID" value="VFA88471.1"/>
    <property type="molecule type" value="Genomic_DNA"/>
</dbReference>
<dbReference type="PANTHER" id="PTHR30055">
    <property type="entry name" value="HTH-TYPE TRANSCRIPTIONAL REGULATOR RUTR"/>
    <property type="match status" value="1"/>
</dbReference>
<dbReference type="GO" id="GO:0003677">
    <property type="term" value="F:DNA binding"/>
    <property type="evidence" value="ECO:0007669"/>
    <property type="project" value="UniProtKB-UniRule"/>
</dbReference>
<dbReference type="SUPFAM" id="SSF48498">
    <property type="entry name" value="Tetracyclin repressor-like, C-terminal domain"/>
    <property type="match status" value="1"/>
</dbReference>
<feature type="domain" description="HTH tetR-type" evidence="5">
    <location>
        <begin position="15"/>
        <end position="75"/>
    </location>
</feature>
<feature type="DNA-binding region" description="H-T-H motif" evidence="4">
    <location>
        <begin position="38"/>
        <end position="57"/>
    </location>
</feature>